<protein>
    <recommendedName>
        <fullName evidence="4">Fork-head domain-containing protein</fullName>
    </recommendedName>
</protein>
<dbReference type="HOGENOM" id="CLU_676374_0_0_1"/>
<accession>A0A0C3C5X8</accession>
<evidence type="ECO:0008006" key="4">
    <source>
        <dbReference type="Google" id="ProtNLM"/>
    </source>
</evidence>
<dbReference type="InParanoid" id="A0A0C3C5X8"/>
<gene>
    <name evidence="2" type="ORF">PILCRDRAFT_817906</name>
</gene>
<dbReference type="InterPro" id="IPR036390">
    <property type="entry name" value="WH_DNA-bd_sf"/>
</dbReference>
<dbReference type="AlphaFoldDB" id="A0A0C3C5X8"/>
<evidence type="ECO:0000313" key="2">
    <source>
        <dbReference type="EMBL" id="KIM85067.1"/>
    </source>
</evidence>
<feature type="region of interest" description="Disordered" evidence="1">
    <location>
        <begin position="24"/>
        <end position="69"/>
    </location>
</feature>
<organism evidence="2 3">
    <name type="scientific">Piloderma croceum (strain F 1598)</name>
    <dbReference type="NCBI Taxonomy" id="765440"/>
    <lineage>
        <taxon>Eukaryota</taxon>
        <taxon>Fungi</taxon>
        <taxon>Dikarya</taxon>
        <taxon>Basidiomycota</taxon>
        <taxon>Agaricomycotina</taxon>
        <taxon>Agaricomycetes</taxon>
        <taxon>Agaricomycetidae</taxon>
        <taxon>Atheliales</taxon>
        <taxon>Atheliaceae</taxon>
        <taxon>Piloderma</taxon>
    </lineage>
</organism>
<reference evidence="2 3" key="1">
    <citation type="submission" date="2014-04" db="EMBL/GenBank/DDBJ databases">
        <authorList>
            <consortium name="DOE Joint Genome Institute"/>
            <person name="Kuo A."/>
            <person name="Tarkka M."/>
            <person name="Buscot F."/>
            <person name="Kohler A."/>
            <person name="Nagy L.G."/>
            <person name="Floudas D."/>
            <person name="Copeland A."/>
            <person name="Barry K.W."/>
            <person name="Cichocki N."/>
            <person name="Veneault-Fourrey C."/>
            <person name="LaButti K."/>
            <person name="Lindquist E.A."/>
            <person name="Lipzen A."/>
            <person name="Lundell T."/>
            <person name="Morin E."/>
            <person name="Murat C."/>
            <person name="Sun H."/>
            <person name="Tunlid A."/>
            <person name="Henrissat B."/>
            <person name="Grigoriev I.V."/>
            <person name="Hibbett D.S."/>
            <person name="Martin F."/>
            <person name="Nordberg H.P."/>
            <person name="Cantor M.N."/>
            <person name="Hua S.X."/>
        </authorList>
    </citation>
    <scope>NUCLEOTIDE SEQUENCE [LARGE SCALE GENOMIC DNA]</scope>
    <source>
        <strain evidence="2 3">F 1598</strain>
    </source>
</reference>
<reference evidence="3" key="2">
    <citation type="submission" date="2015-01" db="EMBL/GenBank/DDBJ databases">
        <title>Evolutionary Origins and Diversification of the Mycorrhizal Mutualists.</title>
        <authorList>
            <consortium name="DOE Joint Genome Institute"/>
            <consortium name="Mycorrhizal Genomics Consortium"/>
            <person name="Kohler A."/>
            <person name="Kuo A."/>
            <person name="Nagy L.G."/>
            <person name="Floudas D."/>
            <person name="Copeland A."/>
            <person name="Barry K.W."/>
            <person name="Cichocki N."/>
            <person name="Veneault-Fourrey C."/>
            <person name="LaButti K."/>
            <person name="Lindquist E.A."/>
            <person name="Lipzen A."/>
            <person name="Lundell T."/>
            <person name="Morin E."/>
            <person name="Murat C."/>
            <person name="Riley R."/>
            <person name="Ohm R."/>
            <person name="Sun H."/>
            <person name="Tunlid A."/>
            <person name="Henrissat B."/>
            <person name="Grigoriev I.V."/>
            <person name="Hibbett D.S."/>
            <person name="Martin F."/>
        </authorList>
    </citation>
    <scope>NUCLEOTIDE SEQUENCE [LARGE SCALE GENOMIC DNA]</scope>
    <source>
        <strain evidence="3">F 1598</strain>
    </source>
</reference>
<keyword evidence="3" id="KW-1185">Reference proteome</keyword>
<feature type="region of interest" description="Disordered" evidence="1">
    <location>
        <begin position="96"/>
        <end position="116"/>
    </location>
</feature>
<evidence type="ECO:0000313" key="3">
    <source>
        <dbReference type="Proteomes" id="UP000054166"/>
    </source>
</evidence>
<name>A0A0C3C5X8_PILCF</name>
<feature type="compositionally biased region" description="Polar residues" evidence="1">
    <location>
        <begin position="345"/>
        <end position="354"/>
    </location>
</feature>
<evidence type="ECO:0000256" key="1">
    <source>
        <dbReference type="SAM" id="MobiDB-lite"/>
    </source>
</evidence>
<sequence length="407" mass="45058">MDAHPSILPADNAVQARNLLDDAEAGRPTSPFDKTGMGHSDPQTILNDLYPPSARHRGRSIDGSDGADMESESSVVYLGHNVFETHKTFDFLHHLPSKQPQQGVRPSTADLSRSDGYSKSSFESHFVDQYVIDSDIVRWATGIPDNLPLTLSALATIRPGPPNREPPTTEYPLMASLAIFQCPERRLTEEGIFSTFIECLQWFKTHREDVVWKHGLIEYMSSDIRFKASYGEDKFWTIDISEIHRRPFVHREARDRPMRLLPPGPQAHAKDHIAALHISAETKEMGPARSFAVPVGNATGTNARHGLQYHSPTIGTTSDGAMSGTGSSFNPTNHTISPAKPPHQPQRNLNTSGNLPSYSEILCSGEARGDHVRASPADFNHFVLPSIREVLGPEMHLVEERRRANGS</sequence>
<proteinExistence type="predicted"/>
<feature type="compositionally biased region" description="Polar residues" evidence="1">
    <location>
        <begin position="98"/>
        <end position="116"/>
    </location>
</feature>
<dbReference type="Proteomes" id="UP000054166">
    <property type="component" value="Unassembled WGS sequence"/>
</dbReference>
<feature type="region of interest" description="Disordered" evidence="1">
    <location>
        <begin position="333"/>
        <end position="354"/>
    </location>
</feature>
<dbReference type="EMBL" id="KN832986">
    <property type="protein sequence ID" value="KIM85067.1"/>
    <property type="molecule type" value="Genomic_DNA"/>
</dbReference>
<dbReference type="SUPFAM" id="SSF46785">
    <property type="entry name" value="Winged helix' DNA-binding domain"/>
    <property type="match status" value="1"/>
</dbReference>